<dbReference type="AlphaFoldDB" id="A0A3P6GTQ8"/>
<proteinExistence type="predicted"/>
<sequence>GGVSHASRRDRVLWFFGGCFLSEAGVLGPRDTFVGGFFNGTRRRSLGWLERPSLAMSPEIEADSHGVHPKDSSSFPQPFIPLVLRFASTFCFIACNLDSAISPGNSHVRVVTFSECP</sequence>
<name>A0A3P6GTQ8_BRAOL</name>
<feature type="non-terminal residue" evidence="1">
    <location>
        <position position="1"/>
    </location>
</feature>
<accession>A0A3P6GTQ8</accession>
<evidence type="ECO:0000313" key="1">
    <source>
        <dbReference type="EMBL" id="VDD63516.1"/>
    </source>
</evidence>
<reference evidence="1" key="1">
    <citation type="submission" date="2018-11" db="EMBL/GenBank/DDBJ databases">
        <authorList>
            <consortium name="Genoscope - CEA"/>
            <person name="William W."/>
        </authorList>
    </citation>
    <scope>NUCLEOTIDE SEQUENCE</scope>
</reference>
<dbReference type="EMBL" id="LR031880">
    <property type="protein sequence ID" value="VDD63516.1"/>
    <property type="molecule type" value="Genomic_DNA"/>
</dbReference>
<organism evidence="1">
    <name type="scientific">Brassica oleracea</name>
    <name type="common">Wild cabbage</name>
    <dbReference type="NCBI Taxonomy" id="3712"/>
    <lineage>
        <taxon>Eukaryota</taxon>
        <taxon>Viridiplantae</taxon>
        <taxon>Streptophyta</taxon>
        <taxon>Embryophyta</taxon>
        <taxon>Tracheophyta</taxon>
        <taxon>Spermatophyta</taxon>
        <taxon>Magnoliopsida</taxon>
        <taxon>eudicotyledons</taxon>
        <taxon>Gunneridae</taxon>
        <taxon>Pentapetalae</taxon>
        <taxon>rosids</taxon>
        <taxon>malvids</taxon>
        <taxon>Brassicales</taxon>
        <taxon>Brassicaceae</taxon>
        <taxon>Brassiceae</taxon>
        <taxon>Brassica</taxon>
    </lineage>
</organism>
<gene>
    <name evidence="1" type="ORF">BOLC6T38969H</name>
</gene>
<protein>
    <submittedName>
        <fullName evidence="1">Uncharacterized protein</fullName>
    </submittedName>
</protein>